<dbReference type="RefSeq" id="XP_021732588.1">
    <property type="nucleotide sequence ID" value="XM_021876896.1"/>
</dbReference>
<dbReference type="OrthoDB" id="1917523at2759"/>
<evidence type="ECO:0000313" key="5">
    <source>
        <dbReference type="EnsemblPlants" id="AUR62022980-RA:cds"/>
    </source>
</evidence>
<evidence type="ECO:0000256" key="3">
    <source>
        <dbReference type="SAM" id="Coils"/>
    </source>
</evidence>
<dbReference type="GeneID" id="110699372"/>
<keyword evidence="6" id="KW-1185">Reference proteome</keyword>
<evidence type="ECO:0000313" key="6">
    <source>
        <dbReference type="Proteomes" id="UP000596660"/>
    </source>
</evidence>
<name>A0A803M431_CHEQI</name>
<comment type="subcellular location">
    <subcellularLocation>
        <location evidence="1">Nucleus</location>
    </subcellularLocation>
</comment>
<feature type="domain" description="Plant bHLH transcription factor ACT-like" evidence="4">
    <location>
        <begin position="71"/>
        <end position="150"/>
    </location>
</feature>
<dbReference type="PANTHER" id="PTHR31945:SF5">
    <property type="entry name" value="TRANSCRIPTION FACTOR SCREAM-LIKE PROTEIN"/>
    <property type="match status" value="1"/>
</dbReference>
<dbReference type="InterPro" id="IPR054502">
    <property type="entry name" value="bHLH-TF_ACT-like_plant"/>
</dbReference>
<feature type="coiled-coil region" evidence="3">
    <location>
        <begin position="34"/>
        <end position="61"/>
    </location>
</feature>
<keyword evidence="2" id="KW-0539">Nucleus</keyword>
<sequence length="162" mass="17935">MVSREHKRAAALHEKLQLLRSITNSHAESDTAIVVDASKYIEDLKQKVDRLNQDIVNNAQSSTLQDSQPTVTVETLEKGFLINVFSEKNCSGLLVSVLQAFEELNLTVVEARASCTENFQLEAVSVEGDANGGKIVDAQVVRRAVLKAIRHWNTSTDDQQDE</sequence>
<dbReference type="AlphaFoldDB" id="A0A803M431"/>
<evidence type="ECO:0000259" key="4">
    <source>
        <dbReference type="Pfam" id="PF22754"/>
    </source>
</evidence>
<evidence type="ECO:0000256" key="2">
    <source>
        <dbReference type="ARBA" id="ARBA00023242"/>
    </source>
</evidence>
<protein>
    <recommendedName>
        <fullName evidence="4">Plant bHLH transcription factor ACT-like domain-containing protein</fullName>
    </recommendedName>
</protein>
<dbReference type="Gramene" id="AUR62022980-RA">
    <property type="protein sequence ID" value="AUR62022980-RA:cds"/>
    <property type="gene ID" value="AUR62022980"/>
</dbReference>
<reference evidence="5" key="1">
    <citation type="journal article" date="2017" name="Nature">
        <title>The genome of Chenopodium quinoa.</title>
        <authorList>
            <person name="Jarvis D.E."/>
            <person name="Ho Y.S."/>
            <person name="Lightfoot D.J."/>
            <person name="Schmoeckel S.M."/>
            <person name="Li B."/>
            <person name="Borm T.J.A."/>
            <person name="Ohyanagi H."/>
            <person name="Mineta K."/>
            <person name="Michell C.T."/>
            <person name="Saber N."/>
            <person name="Kharbatia N.M."/>
            <person name="Rupper R.R."/>
            <person name="Sharp A.R."/>
            <person name="Dally N."/>
            <person name="Boughton B.A."/>
            <person name="Woo Y.H."/>
            <person name="Gao G."/>
            <person name="Schijlen E.G.W.M."/>
            <person name="Guo X."/>
            <person name="Momin A.A."/>
            <person name="Negrao S."/>
            <person name="Al-Babili S."/>
            <person name="Gehring C."/>
            <person name="Roessner U."/>
            <person name="Jung C."/>
            <person name="Murphy K."/>
            <person name="Arold S.T."/>
            <person name="Gojobori T."/>
            <person name="van der Linden C.G."/>
            <person name="van Loo E.N."/>
            <person name="Jellen E.N."/>
            <person name="Maughan P.J."/>
            <person name="Tester M."/>
        </authorList>
    </citation>
    <scope>NUCLEOTIDE SEQUENCE [LARGE SCALE GENOMIC DNA]</scope>
    <source>
        <strain evidence="5">cv. PI 614886</strain>
    </source>
</reference>
<accession>A0A803M431</accession>
<dbReference type="InterPro" id="IPR051358">
    <property type="entry name" value="TF_AMS/ICE1/BHLH6-like"/>
</dbReference>
<dbReference type="Pfam" id="PF22754">
    <property type="entry name" value="bHLH-TF_ACT-like_plant"/>
    <property type="match status" value="1"/>
</dbReference>
<organism evidence="5 6">
    <name type="scientific">Chenopodium quinoa</name>
    <name type="common">Quinoa</name>
    <dbReference type="NCBI Taxonomy" id="63459"/>
    <lineage>
        <taxon>Eukaryota</taxon>
        <taxon>Viridiplantae</taxon>
        <taxon>Streptophyta</taxon>
        <taxon>Embryophyta</taxon>
        <taxon>Tracheophyta</taxon>
        <taxon>Spermatophyta</taxon>
        <taxon>Magnoliopsida</taxon>
        <taxon>eudicotyledons</taxon>
        <taxon>Gunneridae</taxon>
        <taxon>Pentapetalae</taxon>
        <taxon>Caryophyllales</taxon>
        <taxon>Chenopodiaceae</taxon>
        <taxon>Chenopodioideae</taxon>
        <taxon>Atripliceae</taxon>
        <taxon>Chenopodium</taxon>
    </lineage>
</organism>
<dbReference type="PANTHER" id="PTHR31945">
    <property type="entry name" value="TRANSCRIPTION FACTOR SCREAM2-RELATED"/>
    <property type="match status" value="1"/>
</dbReference>
<dbReference type="GO" id="GO:0005634">
    <property type="term" value="C:nucleus"/>
    <property type="evidence" value="ECO:0007669"/>
    <property type="project" value="UniProtKB-SubCell"/>
</dbReference>
<proteinExistence type="predicted"/>
<dbReference type="GO" id="GO:0043565">
    <property type="term" value="F:sequence-specific DNA binding"/>
    <property type="evidence" value="ECO:0007669"/>
    <property type="project" value="TreeGrafter"/>
</dbReference>
<dbReference type="GO" id="GO:0003700">
    <property type="term" value="F:DNA-binding transcription factor activity"/>
    <property type="evidence" value="ECO:0007669"/>
    <property type="project" value="TreeGrafter"/>
</dbReference>
<evidence type="ECO:0000256" key="1">
    <source>
        <dbReference type="ARBA" id="ARBA00004123"/>
    </source>
</evidence>
<gene>
    <name evidence="5" type="primary">LOC110699372</name>
</gene>
<dbReference type="EnsemblPlants" id="AUR62022980-RA">
    <property type="protein sequence ID" value="AUR62022980-RA:cds"/>
    <property type="gene ID" value="AUR62022980"/>
</dbReference>
<reference evidence="5" key="2">
    <citation type="submission" date="2021-03" db="UniProtKB">
        <authorList>
            <consortium name="EnsemblPlants"/>
        </authorList>
    </citation>
    <scope>IDENTIFICATION</scope>
</reference>
<dbReference type="SMR" id="A0A803M431"/>
<dbReference type="Proteomes" id="UP000596660">
    <property type="component" value="Unplaced"/>
</dbReference>
<dbReference type="KEGG" id="cqi:110699372"/>
<dbReference type="OMA" id="VTNSHAK"/>
<keyword evidence="3" id="KW-0175">Coiled coil</keyword>